<dbReference type="eggNOG" id="ENOG502SAE9">
    <property type="taxonomic scope" value="Eukaryota"/>
</dbReference>
<dbReference type="AlphaFoldDB" id="A0A0C4DQX0"/>
<dbReference type="EMBL" id="GL876967">
    <property type="protein sequence ID" value="KLU83203.1"/>
    <property type="molecule type" value="Genomic_DNA"/>
</dbReference>
<dbReference type="Proteomes" id="UP000011715">
    <property type="component" value="Unassembled WGS sequence"/>
</dbReference>
<keyword evidence="4" id="KW-1185">Reference proteome</keyword>
<dbReference type="OMA" id="NDIWRRT"/>
<reference evidence="2" key="3">
    <citation type="submission" date="2011-03" db="EMBL/GenBank/DDBJ databases">
        <title>Annotation of Magnaporthe poae ATCC 64411.</title>
        <authorList>
            <person name="Ma L.-J."/>
            <person name="Dead R."/>
            <person name="Young S.K."/>
            <person name="Zeng Q."/>
            <person name="Gargeya S."/>
            <person name="Fitzgerald M."/>
            <person name="Haas B."/>
            <person name="Abouelleil A."/>
            <person name="Alvarado L."/>
            <person name="Arachchi H.M."/>
            <person name="Berlin A."/>
            <person name="Brown A."/>
            <person name="Chapman S.B."/>
            <person name="Chen Z."/>
            <person name="Dunbar C."/>
            <person name="Freedman E."/>
            <person name="Gearin G."/>
            <person name="Gellesch M."/>
            <person name="Goldberg J."/>
            <person name="Griggs A."/>
            <person name="Gujja S."/>
            <person name="Heiman D."/>
            <person name="Howarth C."/>
            <person name="Larson L."/>
            <person name="Lui A."/>
            <person name="MacDonald P.J.P."/>
            <person name="Mehta T."/>
            <person name="Montmayeur A."/>
            <person name="Murphy C."/>
            <person name="Neiman D."/>
            <person name="Pearson M."/>
            <person name="Priest M."/>
            <person name="Roberts A."/>
            <person name="Saif S."/>
            <person name="Shea T."/>
            <person name="Shenoy N."/>
            <person name="Sisk P."/>
            <person name="Stolte C."/>
            <person name="Sykes S."/>
            <person name="Yandava C."/>
            <person name="Wortman J."/>
            <person name="Nusbaum C."/>
            <person name="Birren B."/>
        </authorList>
    </citation>
    <scope>NUCLEOTIDE SEQUENCE</scope>
    <source>
        <strain evidence="2">ATCC 64411</strain>
    </source>
</reference>
<evidence type="ECO:0000256" key="1">
    <source>
        <dbReference type="SAM" id="MobiDB-lite"/>
    </source>
</evidence>
<dbReference type="OrthoDB" id="5350396at2759"/>
<feature type="compositionally biased region" description="Acidic residues" evidence="1">
    <location>
        <begin position="36"/>
        <end position="45"/>
    </location>
</feature>
<accession>A0A0C4DQX0</accession>
<dbReference type="VEuPathDB" id="FungiDB:MAPG_02268"/>
<name>A0A0C4DQX0_MAGP6</name>
<protein>
    <submittedName>
        <fullName evidence="2 3">Uncharacterized protein</fullName>
    </submittedName>
</protein>
<reference evidence="2" key="2">
    <citation type="submission" date="2010-05" db="EMBL/GenBank/DDBJ databases">
        <title>The Genome Sequence of Magnaporthe poae strain ATCC 64411.</title>
        <authorList>
            <consortium name="The Broad Institute Genome Sequencing Platform"/>
            <consortium name="Broad Institute Genome Sequencing Center for Infectious Disease"/>
            <person name="Ma L.-J."/>
            <person name="Dead R."/>
            <person name="Young S."/>
            <person name="Zeng Q."/>
            <person name="Koehrsen M."/>
            <person name="Alvarado L."/>
            <person name="Berlin A."/>
            <person name="Chapman S.B."/>
            <person name="Chen Z."/>
            <person name="Freedman E."/>
            <person name="Gellesch M."/>
            <person name="Goldberg J."/>
            <person name="Griggs A."/>
            <person name="Gujja S."/>
            <person name="Heilman E.R."/>
            <person name="Heiman D."/>
            <person name="Hepburn T."/>
            <person name="Howarth C."/>
            <person name="Jen D."/>
            <person name="Larson L."/>
            <person name="Mehta T."/>
            <person name="Neiman D."/>
            <person name="Pearson M."/>
            <person name="Roberts A."/>
            <person name="Saif S."/>
            <person name="Shea T."/>
            <person name="Shenoy N."/>
            <person name="Sisk P."/>
            <person name="Stolte C."/>
            <person name="Sykes S."/>
            <person name="Walk T."/>
            <person name="White J."/>
            <person name="Yandava C."/>
            <person name="Haas B."/>
            <person name="Nusbaum C."/>
            <person name="Birren B."/>
        </authorList>
    </citation>
    <scope>NUCLEOTIDE SEQUENCE</scope>
    <source>
        <strain evidence="2">ATCC 64411</strain>
    </source>
</reference>
<reference evidence="3" key="5">
    <citation type="submission" date="2015-06" db="UniProtKB">
        <authorList>
            <consortium name="EnsemblFungi"/>
        </authorList>
    </citation>
    <scope>IDENTIFICATION</scope>
    <source>
        <strain evidence="3">ATCC 64411</strain>
    </source>
</reference>
<sequence>AGRRGGSSPFSSPSNRAANAHDDDSEEALVRNLEEYIPDNEDDEAAGGNGNGAATGKAKGKAKLKQAIKRTEATDVARRCVYFFGRDLDLVVSAQQPQPLFPKHCATGRWRLLKAVGTRDQHFLAGLPEQLVRRGAQLQLQPLPDEIFLWILRQVPLEQDRQLREQYVLTASAVIEVSSELDGDGLGRRVDEALLFELFRSLGCRRQSMGDKISAKLSLDEEVPDYYAGRDWSNLISVLQLIAALCRTGFGSKVHPFPLSTITFATQLLLQLGLDRLVVENVAVAVSYRAALEGLVESVAENDWNTFCYNVVKCFYSNVQASHLRWQAIGCLGPDTGQRWLQDLRRRLAVACLLDDPEYARRAPDRGIGIQTLVDRLGSGVFLVTHQTDYRELAAMLRFLDVALADGLDRSVEDLDAQLDRLCHQVELIWRKIYASGAGQSSRLDAKTLADWIRDRIKYTVRTRPPPKTSIYDGGLLRDDDMATGLKQQDIKKMFQTKIMSASSKRDETTIYVRTS</sequence>
<proteinExistence type="predicted"/>
<dbReference type="STRING" id="644358.A0A0C4DQX0"/>
<reference evidence="3" key="4">
    <citation type="journal article" date="2015" name="G3 (Bethesda)">
        <title>Genome sequences of three phytopathogenic species of the Magnaporthaceae family of fungi.</title>
        <authorList>
            <person name="Okagaki L.H."/>
            <person name="Nunes C.C."/>
            <person name="Sailsbery J."/>
            <person name="Clay B."/>
            <person name="Brown D."/>
            <person name="John T."/>
            <person name="Oh Y."/>
            <person name="Young N."/>
            <person name="Fitzgerald M."/>
            <person name="Haas B.J."/>
            <person name="Zeng Q."/>
            <person name="Young S."/>
            <person name="Adiconis X."/>
            <person name="Fan L."/>
            <person name="Levin J.Z."/>
            <person name="Mitchell T.K."/>
            <person name="Okubara P.A."/>
            <person name="Farman M.L."/>
            <person name="Kohn L.M."/>
            <person name="Birren B."/>
            <person name="Ma L.-J."/>
            <person name="Dean R.A."/>
        </authorList>
    </citation>
    <scope>NUCLEOTIDE SEQUENCE</scope>
    <source>
        <strain evidence="3">ATCC 64411 / 73-15</strain>
    </source>
</reference>
<evidence type="ECO:0000313" key="3">
    <source>
        <dbReference type="EnsemblFungi" id="MAPG_02268T0"/>
    </source>
</evidence>
<dbReference type="EMBL" id="ADBL01000575">
    <property type="status" value="NOT_ANNOTATED_CDS"/>
    <property type="molecule type" value="Genomic_DNA"/>
</dbReference>
<evidence type="ECO:0000313" key="2">
    <source>
        <dbReference type="EMBL" id="KLU83203.1"/>
    </source>
</evidence>
<gene>
    <name evidence="2" type="ORF">MAPG_02268</name>
</gene>
<evidence type="ECO:0000313" key="4">
    <source>
        <dbReference type="Proteomes" id="UP000011715"/>
    </source>
</evidence>
<organism evidence="3 4">
    <name type="scientific">Magnaporthiopsis poae (strain ATCC 64411 / 73-15)</name>
    <name type="common">Kentucky bluegrass fungus</name>
    <name type="synonym">Magnaporthe poae</name>
    <dbReference type="NCBI Taxonomy" id="644358"/>
    <lineage>
        <taxon>Eukaryota</taxon>
        <taxon>Fungi</taxon>
        <taxon>Dikarya</taxon>
        <taxon>Ascomycota</taxon>
        <taxon>Pezizomycotina</taxon>
        <taxon>Sordariomycetes</taxon>
        <taxon>Sordariomycetidae</taxon>
        <taxon>Magnaporthales</taxon>
        <taxon>Magnaporthaceae</taxon>
        <taxon>Magnaporthiopsis</taxon>
    </lineage>
</organism>
<feature type="region of interest" description="Disordered" evidence="1">
    <location>
        <begin position="1"/>
        <end position="61"/>
    </location>
</feature>
<dbReference type="EnsemblFungi" id="MAPG_02268T0">
    <property type="protein sequence ID" value="MAPG_02268T0"/>
    <property type="gene ID" value="MAPG_02268"/>
</dbReference>
<feature type="compositionally biased region" description="Low complexity" evidence="1">
    <location>
        <begin position="1"/>
        <end position="18"/>
    </location>
</feature>
<reference evidence="4" key="1">
    <citation type="submission" date="2010-05" db="EMBL/GenBank/DDBJ databases">
        <title>The genome sequence of Magnaporthe poae strain ATCC 64411.</title>
        <authorList>
            <person name="Ma L.-J."/>
            <person name="Dead R."/>
            <person name="Young S."/>
            <person name="Zeng Q."/>
            <person name="Koehrsen M."/>
            <person name="Alvarado L."/>
            <person name="Berlin A."/>
            <person name="Chapman S.B."/>
            <person name="Chen Z."/>
            <person name="Freedman E."/>
            <person name="Gellesch M."/>
            <person name="Goldberg J."/>
            <person name="Griggs A."/>
            <person name="Gujja S."/>
            <person name="Heilman E.R."/>
            <person name="Heiman D."/>
            <person name="Hepburn T."/>
            <person name="Howarth C."/>
            <person name="Jen D."/>
            <person name="Larson L."/>
            <person name="Mehta T."/>
            <person name="Neiman D."/>
            <person name="Pearson M."/>
            <person name="Roberts A."/>
            <person name="Saif S."/>
            <person name="Shea T."/>
            <person name="Shenoy N."/>
            <person name="Sisk P."/>
            <person name="Stolte C."/>
            <person name="Sykes S."/>
            <person name="Walk T."/>
            <person name="White J."/>
            <person name="Yandava C."/>
            <person name="Haas B."/>
            <person name="Nusbaum C."/>
            <person name="Birren B."/>
        </authorList>
    </citation>
    <scope>NUCLEOTIDE SEQUENCE [LARGE SCALE GENOMIC DNA]</scope>
    <source>
        <strain evidence="4">ATCC 64411 / 73-15</strain>
    </source>
</reference>